<feature type="transmembrane region" description="Helical" evidence="1">
    <location>
        <begin position="26"/>
        <end position="44"/>
    </location>
</feature>
<organism evidence="2 3">
    <name type="scientific">Trichoderma longibrachiatum ATCC 18648</name>
    <dbReference type="NCBI Taxonomy" id="983965"/>
    <lineage>
        <taxon>Eukaryota</taxon>
        <taxon>Fungi</taxon>
        <taxon>Dikarya</taxon>
        <taxon>Ascomycota</taxon>
        <taxon>Pezizomycotina</taxon>
        <taxon>Sordariomycetes</taxon>
        <taxon>Hypocreomycetidae</taxon>
        <taxon>Hypocreales</taxon>
        <taxon>Hypocreaceae</taxon>
        <taxon>Trichoderma</taxon>
    </lineage>
</organism>
<evidence type="ECO:0000313" key="3">
    <source>
        <dbReference type="Proteomes" id="UP000240760"/>
    </source>
</evidence>
<dbReference type="EMBL" id="KZ679129">
    <property type="protein sequence ID" value="PTB78293.1"/>
    <property type="molecule type" value="Genomic_DNA"/>
</dbReference>
<keyword evidence="1" id="KW-0472">Membrane</keyword>
<keyword evidence="3" id="KW-1185">Reference proteome</keyword>
<sequence>MSLKCDTLACAVVKWRQIRSQFCSPFMVIAAQVLGSLLVKTLLFHRRMSNDNSRCPSGATYLMEGIKVTAYLVVHKHNPYHASSLIPTASARSTSNPLTIHHERQRVWTPQGKLYLSVHPSALHSRPYHSRCHS</sequence>
<evidence type="ECO:0000256" key="1">
    <source>
        <dbReference type="SAM" id="Phobius"/>
    </source>
</evidence>
<keyword evidence="1" id="KW-0812">Transmembrane</keyword>
<dbReference type="AlphaFoldDB" id="A0A2T4C9R0"/>
<gene>
    <name evidence="2" type="ORF">M440DRAFT_1189678</name>
</gene>
<keyword evidence="1" id="KW-1133">Transmembrane helix</keyword>
<reference evidence="2 3" key="1">
    <citation type="submission" date="2016-07" db="EMBL/GenBank/DDBJ databases">
        <title>Multiple horizontal gene transfer events from other fungi enriched the ability of initially mycotrophic Trichoderma (Ascomycota) to feed on dead plant biomass.</title>
        <authorList>
            <consortium name="DOE Joint Genome Institute"/>
            <person name="Aerts A."/>
            <person name="Atanasova L."/>
            <person name="Chenthamara K."/>
            <person name="Zhang J."/>
            <person name="Grujic M."/>
            <person name="Henrissat B."/>
            <person name="Kuo A."/>
            <person name="Salamov A."/>
            <person name="Lipzen A."/>
            <person name="Labutti K."/>
            <person name="Barry K."/>
            <person name="Miao Y."/>
            <person name="Rahimi M.J."/>
            <person name="Shen Q."/>
            <person name="Grigoriev I.V."/>
            <person name="Kubicek C.P."/>
            <person name="Druzhinina I.S."/>
        </authorList>
    </citation>
    <scope>NUCLEOTIDE SEQUENCE [LARGE SCALE GENOMIC DNA]</scope>
    <source>
        <strain evidence="2 3">ATCC 18648</strain>
    </source>
</reference>
<proteinExistence type="predicted"/>
<accession>A0A2T4C9R0</accession>
<dbReference type="Proteomes" id="UP000240760">
    <property type="component" value="Unassembled WGS sequence"/>
</dbReference>
<name>A0A2T4C9R0_TRILO</name>
<protein>
    <submittedName>
        <fullName evidence="2">Uncharacterized protein</fullName>
    </submittedName>
</protein>
<evidence type="ECO:0000313" key="2">
    <source>
        <dbReference type="EMBL" id="PTB78293.1"/>
    </source>
</evidence>